<feature type="compositionally biased region" description="Low complexity" evidence="1">
    <location>
        <begin position="37"/>
        <end position="58"/>
    </location>
</feature>
<evidence type="ECO:0000313" key="3">
    <source>
        <dbReference type="Proteomes" id="UP000065495"/>
    </source>
</evidence>
<dbReference type="EMBL" id="AP012218">
    <property type="protein sequence ID" value="BAO41757.1"/>
    <property type="molecule type" value="Genomic_DNA"/>
</dbReference>
<evidence type="ECO:0000256" key="1">
    <source>
        <dbReference type="SAM" id="MobiDB-lite"/>
    </source>
</evidence>
<feature type="region of interest" description="Disordered" evidence="1">
    <location>
        <begin position="171"/>
        <end position="203"/>
    </location>
</feature>
<dbReference type="InterPro" id="IPR031426">
    <property type="entry name" value="DUF4667"/>
</dbReference>
<feature type="region of interest" description="Disordered" evidence="1">
    <location>
        <begin position="243"/>
        <end position="316"/>
    </location>
</feature>
<dbReference type="OrthoDB" id="4070131at2759"/>
<evidence type="ECO:0000313" key="2">
    <source>
        <dbReference type="EMBL" id="BAO41757.1"/>
    </source>
</evidence>
<gene>
    <name evidence="2" type="ORF">KLMA_60466</name>
</gene>
<feature type="compositionally biased region" description="Polar residues" evidence="1">
    <location>
        <begin position="174"/>
        <end position="183"/>
    </location>
</feature>
<sequence length="346" mass="38510">MAYHVNRPITAQLEVHYAQNKESGNSKIVGTLLRVHQGSQGSDSDSTSVNNYNHSNSSNRHEYERKALDLYNGAEGSQGAFAEGSAPRSDRDENGSLDTHGHRGGHQIHSLETSLSNSMKVCDFYQCVHSHHYHHHDDWFVHIPACARRFSESNLARLPIHFQQLKNQEALDAQGTQSSQGSHVNPDHVDESRQATYSTPRRVVSCSTEHADLAHANVQLTSVPESEQAQFNLVNPFRKHYNLASTEKSPNPPSIEGHSDEDSYERLSPMDSDPMESDNGSISNNYNSSTPPESIHACRIDNSSNPGSLDDETNQASLDLSSPCTKHHHRRNSLAVIFKKPRFKSV</sequence>
<accession>W0TDN2</accession>
<organism evidence="2 3">
    <name type="scientific">Kluyveromyces marxianus (strain DMKU3-1042 / BCC 29191 / NBRC 104275)</name>
    <name type="common">Yeast</name>
    <name type="synonym">Candida kefyr</name>
    <dbReference type="NCBI Taxonomy" id="1003335"/>
    <lineage>
        <taxon>Eukaryota</taxon>
        <taxon>Fungi</taxon>
        <taxon>Dikarya</taxon>
        <taxon>Ascomycota</taxon>
        <taxon>Saccharomycotina</taxon>
        <taxon>Saccharomycetes</taxon>
        <taxon>Saccharomycetales</taxon>
        <taxon>Saccharomycetaceae</taxon>
        <taxon>Kluyveromyces</taxon>
    </lineage>
</organism>
<dbReference type="AlphaFoldDB" id="W0TDN2"/>
<dbReference type="Proteomes" id="UP000065495">
    <property type="component" value="Chromosome 6"/>
</dbReference>
<name>W0TDN2_KLUMD</name>
<dbReference type="RefSeq" id="XP_022677537.1">
    <property type="nucleotide sequence ID" value="XM_022821146.1"/>
</dbReference>
<proteinExistence type="predicted"/>
<feature type="compositionally biased region" description="Polar residues" evidence="1">
    <location>
        <begin position="278"/>
        <end position="292"/>
    </location>
</feature>
<reference evidence="2 3" key="1">
    <citation type="journal article" date="2015" name="Biotechnol. Biofuels">
        <title>Genetic basis of the highly efficient yeast Kluyveromyces marxianus: complete genome sequence and transcriptome analyses.</title>
        <authorList>
            <person name="Lertwattanasakul N."/>
            <person name="Kosaka T."/>
            <person name="Hosoyama A."/>
            <person name="Suzuki Y."/>
            <person name="Rodrussamee N."/>
            <person name="Matsutani M."/>
            <person name="Murata M."/>
            <person name="Fujimoto N."/>
            <person name="Suprayogi"/>
            <person name="Tsuchikane K."/>
            <person name="Limtong S."/>
            <person name="Fujita N."/>
            <person name="Yamada M."/>
        </authorList>
    </citation>
    <scope>NUCLEOTIDE SEQUENCE [LARGE SCALE GENOMIC DNA]</scope>
    <source>
        <strain evidence="3">DMKU3-1042 / BCC 29191 / NBRC 104275</strain>
    </source>
</reference>
<dbReference type="Pfam" id="PF15700">
    <property type="entry name" value="DUF4667"/>
    <property type="match status" value="1"/>
</dbReference>
<dbReference type="VEuPathDB" id="FungiDB:KLMA_60466"/>
<dbReference type="GeneID" id="34717680"/>
<dbReference type="KEGG" id="kmx:KLMA_60466"/>
<feature type="region of interest" description="Disordered" evidence="1">
    <location>
        <begin position="77"/>
        <end position="108"/>
    </location>
</feature>
<protein>
    <submittedName>
        <fullName evidence="2">Uncharacterized protein YMR206W</fullName>
    </submittedName>
</protein>
<feature type="region of interest" description="Disordered" evidence="1">
    <location>
        <begin position="36"/>
        <end position="62"/>
    </location>
</feature>